<reference evidence="2 3" key="1">
    <citation type="submission" date="2023-02" db="EMBL/GenBank/DDBJ databases">
        <title>Genome sequence of Mucilaginibacter jinjuensis strain KACC 16571.</title>
        <authorList>
            <person name="Kim S."/>
            <person name="Heo J."/>
            <person name="Kwon S.-W."/>
        </authorList>
    </citation>
    <scope>NUCLEOTIDE SEQUENCE [LARGE SCALE GENOMIC DNA]</scope>
    <source>
        <strain evidence="2 3">KACC 16571</strain>
    </source>
</reference>
<feature type="transmembrane region" description="Helical" evidence="1">
    <location>
        <begin position="41"/>
        <end position="60"/>
    </location>
</feature>
<name>A0ABY7TC77_9SPHI</name>
<feature type="transmembrane region" description="Helical" evidence="1">
    <location>
        <begin position="66"/>
        <end position="84"/>
    </location>
</feature>
<keyword evidence="1" id="KW-0812">Transmembrane</keyword>
<proteinExistence type="predicted"/>
<dbReference type="RefSeq" id="WP_273631890.1">
    <property type="nucleotide sequence ID" value="NZ_CP117167.1"/>
</dbReference>
<keyword evidence="1" id="KW-0472">Membrane</keyword>
<accession>A0ABY7TC77</accession>
<keyword evidence="3" id="KW-1185">Reference proteome</keyword>
<gene>
    <name evidence="2" type="ORF">PQO05_06475</name>
</gene>
<dbReference type="EMBL" id="CP117167">
    <property type="protein sequence ID" value="WCT13581.1"/>
    <property type="molecule type" value="Genomic_DNA"/>
</dbReference>
<keyword evidence="1" id="KW-1133">Transmembrane helix</keyword>
<evidence type="ECO:0000256" key="1">
    <source>
        <dbReference type="SAM" id="Phobius"/>
    </source>
</evidence>
<dbReference type="Proteomes" id="UP001216139">
    <property type="component" value="Chromosome"/>
</dbReference>
<evidence type="ECO:0000313" key="3">
    <source>
        <dbReference type="Proteomes" id="UP001216139"/>
    </source>
</evidence>
<feature type="transmembrane region" description="Helical" evidence="1">
    <location>
        <begin position="122"/>
        <end position="139"/>
    </location>
</feature>
<evidence type="ECO:0000313" key="2">
    <source>
        <dbReference type="EMBL" id="WCT13581.1"/>
    </source>
</evidence>
<protein>
    <submittedName>
        <fullName evidence="2">Uncharacterized protein</fullName>
    </submittedName>
</protein>
<sequence length="194" mass="22667">MDRLDDLKAIWHTAKTDSLPTSDEMVLLISKFRNEKLRNKWLVIVASSLLSSLIISILFIVDFKMVITYIGGGLIATSGLLLAATNIRSLKRFYQLDYYSNQEFLLFIEQTLQNQIKYYKKTMVIIMAFCTLGVMLYPYEAVRQYPVLLVCTYAALFIYLSFMWFYVRPRKFKKGVAKLNATRQRLENILNQLK</sequence>
<feature type="transmembrane region" description="Helical" evidence="1">
    <location>
        <begin position="145"/>
        <end position="167"/>
    </location>
</feature>
<organism evidence="2 3">
    <name type="scientific">Mucilaginibacter jinjuensis</name>
    <dbReference type="NCBI Taxonomy" id="1176721"/>
    <lineage>
        <taxon>Bacteria</taxon>
        <taxon>Pseudomonadati</taxon>
        <taxon>Bacteroidota</taxon>
        <taxon>Sphingobacteriia</taxon>
        <taxon>Sphingobacteriales</taxon>
        <taxon>Sphingobacteriaceae</taxon>
        <taxon>Mucilaginibacter</taxon>
    </lineage>
</organism>